<protein>
    <submittedName>
        <fullName evidence="1">Uncharacterized protein</fullName>
    </submittedName>
</protein>
<dbReference type="EMBL" id="MAJZ01000015">
    <property type="protein sequence ID" value="OCH78732.1"/>
    <property type="molecule type" value="Genomic_DNA"/>
</dbReference>
<gene>
    <name evidence="1" type="ORF">A6E14_16750</name>
</gene>
<comment type="caution">
    <text evidence="1">The sequence shown here is derived from an EMBL/GenBank/DDBJ whole genome shotgun (WGS) entry which is preliminary data.</text>
</comment>
<keyword evidence="2" id="KW-1185">Reference proteome</keyword>
<dbReference type="Proteomes" id="UP000093173">
    <property type="component" value="Unassembled WGS sequence"/>
</dbReference>
<proteinExistence type="predicted"/>
<organism evidence="1 2">
    <name type="scientific">Vibrio genomosp. F10</name>
    <dbReference type="NCBI Taxonomy" id="723171"/>
    <lineage>
        <taxon>Bacteria</taxon>
        <taxon>Pseudomonadati</taxon>
        <taxon>Pseudomonadota</taxon>
        <taxon>Gammaproteobacteria</taxon>
        <taxon>Vibrionales</taxon>
        <taxon>Vibrionaceae</taxon>
        <taxon>Vibrio</taxon>
    </lineage>
</organism>
<reference evidence="2" key="1">
    <citation type="submission" date="2016-06" db="EMBL/GenBank/DDBJ databases">
        <authorList>
            <person name="Hehemann J.-H."/>
            <person name="Arevalo P."/>
            <person name="Datta M.S."/>
            <person name="Polz M.F."/>
        </authorList>
    </citation>
    <scope>NUCLEOTIDE SEQUENCE [LARGE SCALE GENOMIC DNA]</scope>
    <source>
        <strain evidence="2">9CSC122</strain>
    </source>
</reference>
<dbReference type="AlphaFoldDB" id="A0A1B9R3H8"/>
<evidence type="ECO:0000313" key="2">
    <source>
        <dbReference type="Proteomes" id="UP000093173"/>
    </source>
</evidence>
<name>A0A1B9R3H8_9VIBR</name>
<sequence length="76" mass="8378">MITLGWIKGAMLPLPCSPLCCEVVVMDKVYCVQISPMALRGTWKCQSLVKIDCQVNSAGQIIINSTSPLLEVFTYQ</sequence>
<accession>A0A1B9R3H8</accession>
<evidence type="ECO:0000313" key="1">
    <source>
        <dbReference type="EMBL" id="OCH78732.1"/>
    </source>
</evidence>